<feature type="transmembrane region" description="Helical" evidence="2">
    <location>
        <begin position="82"/>
        <end position="104"/>
    </location>
</feature>
<feature type="region of interest" description="Disordered" evidence="1">
    <location>
        <begin position="23"/>
        <end position="64"/>
    </location>
</feature>
<name>A0A5M9K678_MONFR</name>
<feature type="compositionally biased region" description="Polar residues" evidence="1">
    <location>
        <begin position="28"/>
        <end position="43"/>
    </location>
</feature>
<dbReference type="EMBL" id="VICG01000003">
    <property type="protein sequence ID" value="KAA8574305.1"/>
    <property type="molecule type" value="Genomic_DNA"/>
</dbReference>
<evidence type="ECO:0000313" key="4">
    <source>
        <dbReference type="Proteomes" id="UP000322873"/>
    </source>
</evidence>
<keyword evidence="2" id="KW-1133">Transmembrane helix</keyword>
<comment type="caution">
    <text evidence="3">The sequence shown here is derived from an EMBL/GenBank/DDBJ whole genome shotgun (WGS) entry which is preliminary data.</text>
</comment>
<protein>
    <submittedName>
        <fullName evidence="3">Uncharacterized protein</fullName>
    </submittedName>
</protein>
<evidence type="ECO:0000256" key="1">
    <source>
        <dbReference type="SAM" id="MobiDB-lite"/>
    </source>
</evidence>
<keyword evidence="2" id="KW-0812">Transmembrane</keyword>
<evidence type="ECO:0000313" key="3">
    <source>
        <dbReference type="EMBL" id="KAA8574305.1"/>
    </source>
</evidence>
<accession>A0A5M9K678</accession>
<dbReference type="Proteomes" id="UP000322873">
    <property type="component" value="Unassembled WGS sequence"/>
</dbReference>
<feature type="transmembrane region" description="Helical" evidence="2">
    <location>
        <begin position="110"/>
        <end position="128"/>
    </location>
</feature>
<dbReference type="AlphaFoldDB" id="A0A5M9K678"/>
<gene>
    <name evidence="3" type="ORF">EYC84_005796</name>
</gene>
<proteinExistence type="predicted"/>
<keyword evidence="4" id="KW-1185">Reference proteome</keyword>
<organism evidence="3 4">
    <name type="scientific">Monilinia fructicola</name>
    <name type="common">Brown rot fungus</name>
    <name type="synonym">Ciboria fructicola</name>
    <dbReference type="NCBI Taxonomy" id="38448"/>
    <lineage>
        <taxon>Eukaryota</taxon>
        <taxon>Fungi</taxon>
        <taxon>Dikarya</taxon>
        <taxon>Ascomycota</taxon>
        <taxon>Pezizomycotina</taxon>
        <taxon>Leotiomycetes</taxon>
        <taxon>Helotiales</taxon>
        <taxon>Sclerotiniaceae</taxon>
        <taxon>Monilinia</taxon>
    </lineage>
</organism>
<evidence type="ECO:0000256" key="2">
    <source>
        <dbReference type="SAM" id="Phobius"/>
    </source>
</evidence>
<reference evidence="3 4" key="1">
    <citation type="submission" date="2019-06" db="EMBL/GenBank/DDBJ databases">
        <title>Genome Sequence of the Brown Rot Fungal Pathogen Monilinia fructicola.</title>
        <authorList>
            <person name="De Miccolis Angelini R.M."/>
            <person name="Landi L."/>
            <person name="Abate D."/>
            <person name="Pollastro S."/>
            <person name="Romanazzi G."/>
            <person name="Faretra F."/>
        </authorList>
    </citation>
    <scope>NUCLEOTIDE SEQUENCE [LARGE SCALE GENOMIC DNA]</scope>
    <source>
        <strain evidence="3 4">Mfrc123</strain>
    </source>
</reference>
<keyword evidence="2" id="KW-0472">Membrane</keyword>
<sequence length="151" mass="17083">MDLIISAQSASISWQHSTEIANHRNRTSSHQTPHPTGSPSISHPESEDAIKRTNKNPPPGSALVNHAATQHKNMHACYLINLYFNFNLHFIFIFIFIFHLSSIYTINPPTHIHLFTILIVINELLPYIPPPLSLVRTTPLLISTWSSEQSK</sequence>